<dbReference type="EMBL" id="AP022617">
    <property type="protein sequence ID" value="BBZ60247.1"/>
    <property type="molecule type" value="Genomic_DNA"/>
</dbReference>
<organism evidence="1 2">
    <name type="scientific">Mycolicibacterium monacense</name>
    <name type="common">Mycobacterium monacense</name>
    <dbReference type="NCBI Taxonomy" id="85693"/>
    <lineage>
        <taxon>Bacteria</taxon>
        <taxon>Bacillati</taxon>
        <taxon>Actinomycetota</taxon>
        <taxon>Actinomycetes</taxon>
        <taxon>Mycobacteriales</taxon>
        <taxon>Mycobacteriaceae</taxon>
        <taxon>Mycolicibacterium</taxon>
    </lineage>
</organism>
<protein>
    <submittedName>
        <fullName evidence="1">Uncharacterized protein</fullName>
    </submittedName>
</protein>
<evidence type="ECO:0000313" key="1">
    <source>
        <dbReference type="EMBL" id="BBZ60247.1"/>
    </source>
</evidence>
<dbReference type="AlphaFoldDB" id="A0AAD1MYU8"/>
<evidence type="ECO:0000313" key="2">
    <source>
        <dbReference type="Proteomes" id="UP000466039"/>
    </source>
</evidence>
<name>A0AAD1MYU8_MYCMB</name>
<dbReference type="Proteomes" id="UP000466039">
    <property type="component" value="Chromosome"/>
</dbReference>
<proteinExistence type="predicted"/>
<gene>
    <name evidence="1" type="ORF">MMON_15480</name>
</gene>
<dbReference type="RefSeq" id="WP_041925080.1">
    <property type="nucleotide sequence ID" value="NZ_AP022617.1"/>
</dbReference>
<reference evidence="1 2" key="1">
    <citation type="journal article" date="2019" name="Emerg. Microbes Infect.">
        <title>Comprehensive subspecies identification of 175 nontuberculous mycobacteria species based on 7547 genomic profiles.</title>
        <authorList>
            <person name="Matsumoto Y."/>
            <person name="Kinjo T."/>
            <person name="Motooka D."/>
            <person name="Nabeya D."/>
            <person name="Jung N."/>
            <person name="Uechi K."/>
            <person name="Horii T."/>
            <person name="Iida T."/>
            <person name="Fujita J."/>
            <person name="Nakamura S."/>
        </authorList>
    </citation>
    <scope>NUCLEOTIDE SEQUENCE [LARGE SCALE GENOMIC DNA]</scope>
    <source>
        <strain evidence="1 2">JCM 15658</strain>
    </source>
</reference>
<keyword evidence="2" id="KW-1185">Reference proteome</keyword>
<accession>A0AAD1MYU8</accession>
<sequence length="125" mass="11671">MTLCEDDVTGALGTGGRGGVAAAVPLSEPAGGMATDGGVAEAVPLSEPAGGIPTDGGVAEAIPLVDPAGGIGPDGGAVLVRAEFAPGSVWGSRPGTVSSCCMMFTHGTPGLTAPGSAIAVAGLNS</sequence>